<protein>
    <submittedName>
        <fullName evidence="2">Uncharacterized protein</fullName>
    </submittedName>
</protein>
<reference evidence="2 3" key="1">
    <citation type="submission" date="2020-08" db="EMBL/GenBank/DDBJ databases">
        <authorList>
            <person name="Koutsovoulos G."/>
            <person name="Danchin GJ E."/>
        </authorList>
    </citation>
    <scope>NUCLEOTIDE SEQUENCE [LARGE SCALE GENOMIC DNA]</scope>
</reference>
<sequence>MVPAERDIELGEIQAENLSDSDDDEQAVGDNGGYDGDDVIVYQKFKNFHLKF</sequence>
<comment type="caution">
    <text evidence="2">The sequence shown here is derived from an EMBL/GenBank/DDBJ whole genome shotgun (WGS) entry which is preliminary data.</text>
</comment>
<proteinExistence type="predicted"/>
<dbReference type="EMBL" id="CAJEWN010000911">
    <property type="protein sequence ID" value="CAD2191948.1"/>
    <property type="molecule type" value="Genomic_DNA"/>
</dbReference>
<evidence type="ECO:0000256" key="1">
    <source>
        <dbReference type="SAM" id="MobiDB-lite"/>
    </source>
</evidence>
<organism evidence="2 3">
    <name type="scientific">Meloidogyne enterolobii</name>
    <name type="common">Root-knot nematode worm</name>
    <name type="synonym">Meloidogyne mayaguensis</name>
    <dbReference type="NCBI Taxonomy" id="390850"/>
    <lineage>
        <taxon>Eukaryota</taxon>
        <taxon>Metazoa</taxon>
        <taxon>Ecdysozoa</taxon>
        <taxon>Nematoda</taxon>
        <taxon>Chromadorea</taxon>
        <taxon>Rhabditida</taxon>
        <taxon>Tylenchina</taxon>
        <taxon>Tylenchomorpha</taxon>
        <taxon>Tylenchoidea</taxon>
        <taxon>Meloidogynidae</taxon>
        <taxon>Meloidogyninae</taxon>
        <taxon>Meloidogyne</taxon>
    </lineage>
</organism>
<gene>
    <name evidence="2" type="ORF">MENT_LOCUS44809</name>
</gene>
<evidence type="ECO:0000313" key="2">
    <source>
        <dbReference type="EMBL" id="CAD2191948.1"/>
    </source>
</evidence>
<dbReference type="AlphaFoldDB" id="A0A6V7WY40"/>
<feature type="region of interest" description="Disordered" evidence="1">
    <location>
        <begin position="1"/>
        <end position="34"/>
    </location>
</feature>
<accession>A0A6V7WY40</accession>
<dbReference type="Proteomes" id="UP000580250">
    <property type="component" value="Unassembled WGS sequence"/>
</dbReference>
<evidence type="ECO:0000313" key="3">
    <source>
        <dbReference type="Proteomes" id="UP000580250"/>
    </source>
</evidence>
<name>A0A6V7WY40_MELEN</name>